<evidence type="ECO:0000313" key="1">
    <source>
        <dbReference type="EMBL" id="KAK5088662.1"/>
    </source>
</evidence>
<evidence type="ECO:0000313" key="2">
    <source>
        <dbReference type="Proteomes" id="UP001309876"/>
    </source>
</evidence>
<name>A0AAN7T6D8_9EURO</name>
<comment type="caution">
    <text evidence="1">The sequence shown here is derived from an EMBL/GenBank/DDBJ whole genome shotgun (WGS) entry which is preliminary data.</text>
</comment>
<dbReference type="Proteomes" id="UP001309876">
    <property type="component" value="Unassembled WGS sequence"/>
</dbReference>
<organism evidence="1 2">
    <name type="scientific">Lithohypha guttulata</name>
    <dbReference type="NCBI Taxonomy" id="1690604"/>
    <lineage>
        <taxon>Eukaryota</taxon>
        <taxon>Fungi</taxon>
        <taxon>Dikarya</taxon>
        <taxon>Ascomycota</taxon>
        <taxon>Pezizomycotina</taxon>
        <taxon>Eurotiomycetes</taxon>
        <taxon>Chaetothyriomycetidae</taxon>
        <taxon>Chaetothyriales</taxon>
        <taxon>Trichomeriaceae</taxon>
        <taxon>Lithohypha</taxon>
    </lineage>
</organism>
<gene>
    <name evidence="1" type="ORF">LTR05_002882</name>
</gene>
<sequence>MSGFNQNKLDEVVALSDAERKQYLSSPYIKIIHKSPDTDTTRTVVYEQFPEALAKMLWPGITVADHEPYGKSIVLNLDVTGEGVSEALDWLLRSIANGSNDDMAWKKFNVDHIFTVIHEAAIAMGIENLVSIAETGLGRVATGEQKDASETVDQ</sequence>
<dbReference type="EMBL" id="JAVRRJ010000002">
    <property type="protein sequence ID" value="KAK5088662.1"/>
    <property type="molecule type" value="Genomic_DNA"/>
</dbReference>
<accession>A0AAN7T6D8</accession>
<protein>
    <submittedName>
        <fullName evidence="1">Uncharacterized protein</fullName>
    </submittedName>
</protein>
<reference evidence="1 2" key="1">
    <citation type="submission" date="2023-08" db="EMBL/GenBank/DDBJ databases">
        <title>Black Yeasts Isolated from many extreme environments.</title>
        <authorList>
            <person name="Coleine C."/>
            <person name="Stajich J.E."/>
            <person name="Selbmann L."/>
        </authorList>
    </citation>
    <scope>NUCLEOTIDE SEQUENCE [LARGE SCALE GENOMIC DNA]</scope>
    <source>
        <strain evidence="1 2">CCFEE 5910</strain>
    </source>
</reference>
<dbReference type="AlphaFoldDB" id="A0AAN7T6D8"/>
<proteinExistence type="predicted"/>
<keyword evidence="2" id="KW-1185">Reference proteome</keyword>